<dbReference type="Proteomes" id="UP000275078">
    <property type="component" value="Unassembled WGS sequence"/>
</dbReference>
<reference evidence="1 2" key="1">
    <citation type="journal article" date="2018" name="Nat. Ecol. Evol.">
        <title>Pezizomycetes genomes reveal the molecular basis of ectomycorrhizal truffle lifestyle.</title>
        <authorList>
            <person name="Murat C."/>
            <person name="Payen T."/>
            <person name="Noel B."/>
            <person name="Kuo A."/>
            <person name="Morin E."/>
            <person name="Chen J."/>
            <person name="Kohler A."/>
            <person name="Krizsan K."/>
            <person name="Balestrini R."/>
            <person name="Da Silva C."/>
            <person name="Montanini B."/>
            <person name="Hainaut M."/>
            <person name="Levati E."/>
            <person name="Barry K.W."/>
            <person name="Belfiori B."/>
            <person name="Cichocki N."/>
            <person name="Clum A."/>
            <person name="Dockter R.B."/>
            <person name="Fauchery L."/>
            <person name="Guy J."/>
            <person name="Iotti M."/>
            <person name="Le Tacon F."/>
            <person name="Lindquist E.A."/>
            <person name="Lipzen A."/>
            <person name="Malagnac F."/>
            <person name="Mello A."/>
            <person name="Molinier V."/>
            <person name="Miyauchi S."/>
            <person name="Poulain J."/>
            <person name="Riccioni C."/>
            <person name="Rubini A."/>
            <person name="Sitrit Y."/>
            <person name="Splivallo R."/>
            <person name="Traeger S."/>
            <person name="Wang M."/>
            <person name="Zifcakova L."/>
            <person name="Wipf D."/>
            <person name="Zambonelli A."/>
            <person name="Paolocci F."/>
            <person name="Nowrousian M."/>
            <person name="Ottonello S."/>
            <person name="Baldrian P."/>
            <person name="Spatafora J.W."/>
            <person name="Henrissat B."/>
            <person name="Nagy L.G."/>
            <person name="Aury J.M."/>
            <person name="Wincker P."/>
            <person name="Grigoriev I.V."/>
            <person name="Bonfante P."/>
            <person name="Martin F.M."/>
        </authorList>
    </citation>
    <scope>NUCLEOTIDE SEQUENCE [LARGE SCALE GENOMIC DNA]</scope>
    <source>
        <strain evidence="1 2">RN42</strain>
    </source>
</reference>
<organism evidence="1 2">
    <name type="scientific">Ascobolus immersus RN42</name>
    <dbReference type="NCBI Taxonomy" id="1160509"/>
    <lineage>
        <taxon>Eukaryota</taxon>
        <taxon>Fungi</taxon>
        <taxon>Dikarya</taxon>
        <taxon>Ascomycota</taxon>
        <taxon>Pezizomycotina</taxon>
        <taxon>Pezizomycetes</taxon>
        <taxon>Pezizales</taxon>
        <taxon>Ascobolaceae</taxon>
        <taxon>Ascobolus</taxon>
    </lineage>
</organism>
<keyword evidence="2" id="KW-1185">Reference proteome</keyword>
<name>A0A3N4I928_ASCIM</name>
<protein>
    <submittedName>
        <fullName evidence="1">Uncharacterized protein</fullName>
    </submittedName>
</protein>
<dbReference type="AlphaFoldDB" id="A0A3N4I928"/>
<evidence type="ECO:0000313" key="1">
    <source>
        <dbReference type="EMBL" id="RPA78304.1"/>
    </source>
</evidence>
<accession>A0A3N4I928</accession>
<gene>
    <name evidence="1" type="ORF">BJ508DRAFT_157200</name>
</gene>
<evidence type="ECO:0000313" key="2">
    <source>
        <dbReference type="Proteomes" id="UP000275078"/>
    </source>
</evidence>
<proteinExistence type="predicted"/>
<dbReference type="EMBL" id="ML119713">
    <property type="protein sequence ID" value="RPA78304.1"/>
    <property type="molecule type" value="Genomic_DNA"/>
</dbReference>
<sequence length="276" mass="31438">MNCLPTLAFPTFDWERQILASGAYDTRFLHPKNEPLQLAPPKIATLFFFIDNLFTTALRFPLTPPHHTVILEKEYLRYRSFVWFLPAEVLELSKSYEPNGVGECWGWIFIGLIELAERLISVCERLAMRNQHPGGLRNWMKTLLPRWRQEKGKSNTGVNSVRAGDTIAEGSVRDFFWNYTLAMTVASKLLDFGRPSNAIANWDLEGWRGIVDVVDYKIGMCELESGLLVRARDVPSLRRSLGRNGVGKKVQSLVESLVDFSLEGKAWDWEGGDCLL</sequence>